<organism evidence="2 3">
    <name type="scientific">Glossina morsitans morsitans</name>
    <name type="common">Savannah tsetse fly</name>
    <dbReference type="NCBI Taxonomy" id="37546"/>
    <lineage>
        <taxon>Eukaryota</taxon>
        <taxon>Metazoa</taxon>
        <taxon>Ecdysozoa</taxon>
        <taxon>Arthropoda</taxon>
        <taxon>Hexapoda</taxon>
        <taxon>Insecta</taxon>
        <taxon>Pterygota</taxon>
        <taxon>Neoptera</taxon>
        <taxon>Endopterygota</taxon>
        <taxon>Diptera</taxon>
        <taxon>Brachycera</taxon>
        <taxon>Muscomorpha</taxon>
        <taxon>Hippoboscoidea</taxon>
        <taxon>Glossinidae</taxon>
        <taxon>Glossina</taxon>
    </lineage>
</organism>
<dbReference type="PhylomeDB" id="A0A1B0FM51"/>
<feature type="domain" description="Phospholipase A2-like" evidence="1">
    <location>
        <begin position="31"/>
        <end position="97"/>
    </location>
</feature>
<dbReference type="EMBL" id="CCAG010005223">
    <property type="status" value="NOT_ANNOTATED_CDS"/>
    <property type="molecule type" value="Genomic_DNA"/>
</dbReference>
<dbReference type="Proteomes" id="UP000092444">
    <property type="component" value="Unassembled WGS sequence"/>
</dbReference>
<reference evidence="2" key="1">
    <citation type="submission" date="2020-05" db="UniProtKB">
        <authorList>
            <consortium name="EnsemblMetazoa"/>
        </authorList>
    </citation>
    <scope>IDENTIFICATION</scope>
    <source>
        <strain evidence="2">Yale</strain>
    </source>
</reference>
<dbReference type="STRING" id="37546.A0A1B0FM51"/>
<dbReference type="EnsemblMetazoa" id="GMOY004962-RA">
    <property type="protein sequence ID" value="GMOY004962-PA"/>
    <property type="gene ID" value="GMOY004962"/>
</dbReference>
<evidence type="ECO:0000259" key="1">
    <source>
        <dbReference type="Pfam" id="PF08398"/>
    </source>
</evidence>
<accession>A0A1B0FM51</accession>
<proteinExistence type="predicted"/>
<dbReference type="GO" id="GO:0006644">
    <property type="term" value="P:phospholipid metabolic process"/>
    <property type="evidence" value="ECO:0007669"/>
    <property type="project" value="InterPro"/>
</dbReference>
<dbReference type="VEuPathDB" id="VectorBase:GMOY004962"/>
<evidence type="ECO:0000313" key="2">
    <source>
        <dbReference type="EnsemblMetazoa" id="GMOY004962-PA"/>
    </source>
</evidence>
<dbReference type="InterPro" id="IPR013607">
    <property type="entry name" value="Phospholipase_A2-like"/>
</dbReference>
<keyword evidence="3" id="KW-1185">Reference proteome</keyword>
<dbReference type="GO" id="GO:0005198">
    <property type="term" value="F:structural molecule activity"/>
    <property type="evidence" value="ECO:0007669"/>
    <property type="project" value="InterPro"/>
</dbReference>
<dbReference type="GO" id="GO:0004623">
    <property type="term" value="F:phospholipase A2 activity"/>
    <property type="evidence" value="ECO:0007669"/>
    <property type="project" value="InterPro"/>
</dbReference>
<dbReference type="Gene3D" id="1.20.90.10">
    <property type="entry name" value="Phospholipase A2 domain"/>
    <property type="match status" value="1"/>
</dbReference>
<sequence>MIINYNKRDIYNQSKIGRGFVNNLINRLPVELHLPGYQFCGPGTKLATRLARGEKGINPLDAACREHDIAYSQSEDINKRHQADKILTEKAWQRVKSKDSDLKERINAWFVTNAMKAKVKFGLGMSGSKTSRKKKTKKVRKVGKTKVRKTRRGRIRGRCGGKKLFLTAVKKTLNILKKAKPNNITDAVKIAQNAMHLKLRMSTNCNAAAAIPRVIPVPKLGGFLPLVPILTALSALGGLATGGSAIVKAVNDIKNGREQLAEATRHNRHMESIAMGRGLYLKPYRKGYGLYYRPNPKNF</sequence>
<dbReference type="Pfam" id="PF08398">
    <property type="entry name" value="Phospholip_A2_4"/>
    <property type="match status" value="1"/>
</dbReference>
<dbReference type="GO" id="GO:0050482">
    <property type="term" value="P:arachidonate secretion"/>
    <property type="evidence" value="ECO:0007669"/>
    <property type="project" value="InterPro"/>
</dbReference>
<name>A0A1B0FM51_GLOMM</name>
<dbReference type="AlphaFoldDB" id="A0A1B0FM51"/>
<evidence type="ECO:0000313" key="3">
    <source>
        <dbReference type="Proteomes" id="UP000092444"/>
    </source>
</evidence>
<protein>
    <recommendedName>
        <fullName evidence="1">Phospholipase A2-like domain-containing protein</fullName>
    </recommendedName>
</protein>
<dbReference type="InterPro" id="IPR036444">
    <property type="entry name" value="PLipase_A2_dom_sf"/>
</dbReference>